<keyword evidence="3" id="KW-1185">Reference proteome</keyword>
<name>A0A1D7TLR3_9BACT</name>
<gene>
    <name evidence="2" type="ORF">SHALO_2089</name>
</gene>
<reference evidence="3" key="1">
    <citation type="submission" date="2016-08" db="EMBL/GenBank/DDBJ databases">
        <title>Complete genome sequence of the organohalide-respiring Epsilonproteobacterium Sulfurospirillum halorespirans.</title>
        <authorList>
            <person name="Goris T."/>
            <person name="Zimmermann J."/>
            <person name="Schenz B."/>
            <person name="Lemos M."/>
            <person name="Hackermueller J."/>
            <person name="Diekert G."/>
        </authorList>
    </citation>
    <scope>NUCLEOTIDE SEQUENCE [LARGE SCALE GENOMIC DNA]</scope>
    <source>
        <strain>DSM 13726</strain>
        <strain evidence="3">PCE-M2</strain>
    </source>
</reference>
<evidence type="ECO:0000313" key="2">
    <source>
        <dbReference type="EMBL" id="AOO65854.1"/>
    </source>
</evidence>
<feature type="transmembrane region" description="Helical" evidence="1">
    <location>
        <begin position="46"/>
        <end position="64"/>
    </location>
</feature>
<keyword evidence="1" id="KW-0812">Transmembrane</keyword>
<feature type="transmembrane region" description="Helical" evidence="1">
    <location>
        <begin position="225"/>
        <end position="247"/>
    </location>
</feature>
<keyword evidence="1" id="KW-0472">Membrane</keyword>
<dbReference type="Proteomes" id="UP000094609">
    <property type="component" value="Chromosome"/>
</dbReference>
<dbReference type="EMBL" id="CP017111">
    <property type="protein sequence ID" value="AOO65854.1"/>
    <property type="molecule type" value="Genomic_DNA"/>
</dbReference>
<accession>A0A1D7TLR3</accession>
<evidence type="ECO:0000313" key="3">
    <source>
        <dbReference type="Proteomes" id="UP000094609"/>
    </source>
</evidence>
<dbReference type="RefSeq" id="WP_069478483.1">
    <property type="nucleotide sequence ID" value="NZ_CP017111.1"/>
</dbReference>
<feature type="transmembrane region" description="Helical" evidence="1">
    <location>
        <begin position="76"/>
        <end position="97"/>
    </location>
</feature>
<evidence type="ECO:0000256" key="1">
    <source>
        <dbReference type="SAM" id="Phobius"/>
    </source>
</evidence>
<feature type="transmembrane region" description="Helical" evidence="1">
    <location>
        <begin position="20"/>
        <end position="39"/>
    </location>
</feature>
<sequence length="304" mass="35916">MIYKSYFYGFKNNLFLQRLVHFMALLVAICAFNILCIALNNANYLFIINIGIFCFSLFFLILYSKKEWFFKMSLLFSKWAILCVVALYVGFVISAIYQGFILEKHIKSNAHFKHYFPSSFVEIQFEKSLVLMPFARITMFDTYDVGVSLDEQIAFIKQLDGNIELQLYITSQTKIIPISILYLPCNGCFVGNINKIFIVFVLYFYSAIFYWMLRQYLKNDAKLIHTIPVLMIVCAIFFKFFVFSTMWSKLNDTYRYTLSEPATQNLKNTIDIITTNHRTPLDQKMDFNTVRTNFYLKFTLEEKR</sequence>
<dbReference type="KEGG" id="shal:SHALO_2089"/>
<keyword evidence="1" id="KW-1133">Transmembrane helix</keyword>
<dbReference type="AlphaFoldDB" id="A0A1D7TLR3"/>
<proteinExistence type="predicted"/>
<protein>
    <submittedName>
        <fullName evidence="2">Uncharacterized protein</fullName>
    </submittedName>
</protein>
<feature type="transmembrane region" description="Helical" evidence="1">
    <location>
        <begin position="196"/>
        <end position="213"/>
    </location>
</feature>
<organism evidence="2 3">
    <name type="scientific">Sulfurospirillum halorespirans DSM 13726</name>
    <dbReference type="NCBI Taxonomy" id="1193502"/>
    <lineage>
        <taxon>Bacteria</taxon>
        <taxon>Pseudomonadati</taxon>
        <taxon>Campylobacterota</taxon>
        <taxon>Epsilonproteobacteria</taxon>
        <taxon>Campylobacterales</taxon>
        <taxon>Sulfurospirillaceae</taxon>
        <taxon>Sulfurospirillum</taxon>
    </lineage>
</organism>
<dbReference type="STRING" id="1193502.SHALO_2089"/>